<organism evidence="2 3">
    <name type="scientific">Thalassotalea fonticola</name>
    <dbReference type="NCBI Taxonomy" id="3065649"/>
    <lineage>
        <taxon>Bacteria</taxon>
        <taxon>Pseudomonadati</taxon>
        <taxon>Pseudomonadota</taxon>
        <taxon>Gammaproteobacteria</taxon>
        <taxon>Alteromonadales</taxon>
        <taxon>Colwelliaceae</taxon>
        <taxon>Thalassotalea</taxon>
    </lineage>
</organism>
<keyword evidence="3" id="KW-1185">Reference proteome</keyword>
<proteinExistence type="predicted"/>
<dbReference type="InterPro" id="IPR016181">
    <property type="entry name" value="Acyl_CoA_acyltransferase"/>
</dbReference>
<evidence type="ECO:0000313" key="2">
    <source>
        <dbReference type="EMBL" id="WOH37126.1"/>
    </source>
</evidence>
<dbReference type="InterPro" id="IPR000182">
    <property type="entry name" value="GNAT_dom"/>
</dbReference>
<feature type="domain" description="N-acetyltransferase" evidence="1">
    <location>
        <begin position="1"/>
        <end position="163"/>
    </location>
</feature>
<dbReference type="Proteomes" id="UP001301442">
    <property type="component" value="Chromosome"/>
</dbReference>
<protein>
    <submittedName>
        <fullName evidence="2">GNAT family N-acetyltransferase</fullName>
        <ecNumber evidence="2">2.3.1.-</ecNumber>
    </submittedName>
</protein>
<keyword evidence="2" id="KW-0012">Acyltransferase</keyword>
<name>A0ABZ0GMR7_9GAMM</name>
<sequence length="163" mass="18424">MFQLVATSEDIDEVVTVARIIWTEHYKPIIGAEQVEYMLDNFHSKQVIAEQIANEGYQYYLLKNDCSTVGYIGLQLKEKELFLSKIYVLSTQRGLGLGKLSMAFIKRIAEQNKLAKITLTVNKNNSNTIAAYYKFGFIKTGEVCADIGSGYVMDDLQMELTLS</sequence>
<dbReference type="RefSeq" id="WP_348395920.1">
    <property type="nucleotide sequence ID" value="NZ_CP136600.1"/>
</dbReference>
<dbReference type="PROSITE" id="PS51186">
    <property type="entry name" value="GNAT"/>
    <property type="match status" value="1"/>
</dbReference>
<dbReference type="Gene3D" id="3.40.630.30">
    <property type="match status" value="1"/>
</dbReference>
<gene>
    <name evidence="2" type="ORF">RI844_17435</name>
</gene>
<evidence type="ECO:0000313" key="3">
    <source>
        <dbReference type="Proteomes" id="UP001301442"/>
    </source>
</evidence>
<dbReference type="GO" id="GO:0016746">
    <property type="term" value="F:acyltransferase activity"/>
    <property type="evidence" value="ECO:0007669"/>
    <property type="project" value="UniProtKB-KW"/>
</dbReference>
<dbReference type="CDD" id="cd04301">
    <property type="entry name" value="NAT_SF"/>
    <property type="match status" value="1"/>
</dbReference>
<dbReference type="EC" id="2.3.1.-" evidence="2"/>
<reference evidence="2 3" key="1">
    <citation type="submission" date="2023-09" db="EMBL/GenBank/DDBJ databases">
        <authorList>
            <person name="Qi X."/>
        </authorList>
    </citation>
    <scope>NUCLEOTIDE SEQUENCE [LARGE SCALE GENOMIC DNA]</scope>
    <source>
        <strain evidence="2 3">S1-1</strain>
    </source>
</reference>
<dbReference type="Pfam" id="PF13673">
    <property type="entry name" value="Acetyltransf_10"/>
    <property type="match status" value="1"/>
</dbReference>
<accession>A0ABZ0GMR7</accession>
<keyword evidence="2" id="KW-0808">Transferase</keyword>
<dbReference type="EMBL" id="CP136600">
    <property type="protein sequence ID" value="WOH37126.1"/>
    <property type="molecule type" value="Genomic_DNA"/>
</dbReference>
<dbReference type="SUPFAM" id="SSF55729">
    <property type="entry name" value="Acyl-CoA N-acyltransferases (Nat)"/>
    <property type="match status" value="1"/>
</dbReference>
<evidence type="ECO:0000259" key="1">
    <source>
        <dbReference type="PROSITE" id="PS51186"/>
    </source>
</evidence>